<name>A0AAN8G2M5_TRICO</name>
<evidence type="ECO:0000256" key="10">
    <source>
        <dbReference type="ARBA" id="ARBA00029606"/>
    </source>
</evidence>
<dbReference type="PANTHER" id="PTHR13421">
    <property type="entry name" value="SNRNA-ACTIVATING PROTEIN COMPLEX SUBUNIT 3"/>
    <property type="match status" value="1"/>
</dbReference>
<keyword evidence="7" id="KW-0539">Nucleus</keyword>
<evidence type="ECO:0000313" key="13">
    <source>
        <dbReference type="Proteomes" id="UP001331761"/>
    </source>
</evidence>
<dbReference type="GO" id="GO:0005634">
    <property type="term" value="C:nucleus"/>
    <property type="evidence" value="ECO:0007669"/>
    <property type="project" value="UniProtKB-SubCell"/>
</dbReference>
<comment type="subunit">
    <text evidence="9">Part of the SNAPc complex composed of 5 subunits: SNAPC1, SNAPC2, SNAPC3, SNAPC4 and SNAPC5. SNAPC3 interacts with SNAPC1.</text>
</comment>
<evidence type="ECO:0000256" key="8">
    <source>
        <dbReference type="ARBA" id="ARBA00025193"/>
    </source>
</evidence>
<organism evidence="12 13">
    <name type="scientific">Trichostrongylus colubriformis</name>
    <name type="common">Black scour worm</name>
    <dbReference type="NCBI Taxonomy" id="6319"/>
    <lineage>
        <taxon>Eukaryota</taxon>
        <taxon>Metazoa</taxon>
        <taxon>Ecdysozoa</taxon>
        <taxon>Nematoda</taxon>
        <taxon>Chromadorea</taxon>
        <taxon>Rhabditida</taxon>
        <taxon>Rhabditina</taxon>
        <taxon>Rhabditomorpha</taxon>
        <taxon>Strongyloidea</taxon>
        <taxon>Trichostrongylidae</taxon>
        <taxon>Trichostrongylus</taxon>
    </lineage>
</organism>
<keyword evidence="5" id="KW-0238">DNA-binding</keyword>
<evidence type="ECO:0000256" key="9">
    <source>
        <dbReference type="ARBA" id="ARBA00025958"/>
    </source>
</evidence>
<proteinExistence type="inferred from homology"/>
<dbReference type="Proteomes" id="UP001331761">
    <property type="component" value="Unassembled WGS sequence"/>
</dbReference>
<accession>A0AAN8G2M5</accession>
<evidence type="ECO:0000256" key="3">
    <source>
        <dbReference type="ARBA" id="ARBA00013634"/>
    </source>
</evidence>
<comment type="function">
    <text evidence="8">Part of the SNAPc complex required for the transcription of both RNA polymerase II and III small-nuclear RNA genes. Binds to the proximal sequence element (PSE), a non-TATA-box basal promoter element common to these 2 types of genes. Recruits TBP and BRF2 to the U6 snRNA TATA box.</text>
</comment>
<evidence type="ECO:0000256" key="4">
    <source>
        <dbReference type="ARBA" id="ARBA00023015"/>
    </source>
</evidence>
<dbReference type="AlphaFoldDB" id="A0AAN8G2M5"/>
<dbReference type="GO" id="GO:0001046">
    <property type="term" value="F:core promoter sequence-specific DNA binding"/>
    <property type="evidence" value="ECO:0007669"/>
    <property type="project" value="TreeGrafter"/>
</dbReference>
<evidence type="ECO:0000256" key="1">
    <source>
        <dbReference type="ARBA" id="ARBA00004123"/>
    </source>
</evidence>
<comment type="similarity">
    <text evidence="2">Belongs to the SNAPC3/SRD2 family.</text>
</comment>
<keyword evidence="13" id="KW-1185">Reference proteome</keyword>
<evidence type="ECO:0000313" key="12">
    <source>
        <dbReference type="EMBL" id="KAK5979558.1"/>
    </source>
</evidence>
<dbReference type="GO" id="GO:0000978">
    <property type="term" value="F:RNA polymerase II cis-regulatory region sequence-specific DNA binding"/>
    <property type="evidence" value="ECO:0007669"/>
    <property type="project" value="TreeGrafter"/>
</dbReference>
<dbReference type="GO" id="GO:0019185">
    <property type="term" value="C:snRNA-activating protein complex"/>
    <property type="evidence" value="ECO:0007669"/>
    <property type="project" value="TreeGrafter"/>
</dbReference>
<evidence type="ECO:0000256" key="2">
    <source>
        <dbReference type="ARBA" id="ARBA00010410"/>
    </source>
</evidence>
<dbReference type="Pfam" id="PF12251">
    <property type="entry name" value="SNAPC3"/>
    <property type="match status" value="1"/>
</dbReference>
<evidence type="ECO:0000256" key="6">
    <source>
        <dbReference type="ARBA" id="ARBA00023163"/>
    </source>
</evidence>
<dbReference type="GO" id="GO:0042796">
    <property type="term" value="P:snRNA transcription by RNA polymerase III"/>
    <property type="evidence" value="ECO:0007669"/>
    <property type="project" value="TreeGrafter"/>
</dbReference>
<feature type="region of interest" description="Disordered" evidence="11">
    <location>
        <begin position="73"/>
        <end position="98"/>
    </location>
</feature>
<evidence type="ECO:0000256" key="5">
    <source>
        <dbReference type="ARBA" id="ARBA00023125"/>
    </source>
</evidence>
<dbReference type="InterPro" id="IPR022042">
    <property type="entry name" value="snRNA-activating_su3"/>
</dbReference>
<evidence type="ECO:0000256" key="11">
    <source>
        <dbReference type="SAM" id="MobiDB-lite"/>
    </source>
</evidence>
<comment type="caution">
    <text evidence="12">The sequence shown here is derived from an EMBL/GenBank/DDBJ whole genome shotgun (WGS) entry which is preliminary data.</text>
</comment>
<evidence type="ECO:0000256" key="7">
    <source>
        <dbReference type="ARBA" id="ARBA00023242"/>
    </source>
</evidence>
<protein>
    <recommendedName>
        <fullName evidence="3">snRNA-activating protein complex subunit 3</fullName>
    </recommendedName>
    <alternativeName>
        <fullName evidence="10">Small nuclear RNA-activating complex polypeptide 3</fullName>
    </alternativeName>
</protein>
<reference evidence="12 13" key="1">
    <citation type="submission" date="2019-10" db="EMBL/GenBank/DDBJ databases">
        <title>Assembly and Annotation for the nematode Trichostrongylus colubriformis.</title>
        <authorList>
            <person name="Martin J."/>
        </authorList>
    </citation>
    <scope>NUCLEOTIDE SEQUENCE [LARGE SCALE GENOMIC DNA]</scope>
    <source>
        <strain evidence="12">G859</strain>
        <tissue evidence="12">Whole worm</tissue>
    </source>
</reference>
<dbReference type="GO" id="GO:0003681">
    <property type="term" value="F:bent DNA binding"/>
    <property type="evidence" value="ECO:0007669"/>
    <property type="project" value="TreeGrafter"/>
</dbReference>
<dbReference type="EMBL" id="WIXE01008250">
    <property type="protein sequence ID" value="KAK5979558.1"/>
    <property type="molecule type" value="Genomic_DNA"/>
</dbReference>
<feature type="compositionally biased region" description="Low complexity" evidence="11">
    <location>
        <begin position="76"/>
        <end position="89"/>
    </location>
</feature>
<gene>
    <name evidence="12" type="ORF">GCK32_010160</name>
</gene>
<dbReference type="GO" id="GO:0042795">
    <property type="term" value="P:snRNA transcription by RNA polymerase II"/>
    <property type="evidence" value="ECO:0007669"/>
    <property type="project" value="TreeGrafter"/>
</dbReference>
<keyword evidence="4" id="KW-0805">Transcription regulation</keyword>
<dbReference type="PANTHER" id="PTHR13421:SF16">
    <property type="entry name" value="SNRNA-ACTIVATING PROTEIN COMPLEX SUBUNIT 3"/>
    <property type="match status" value="1"/>
</dbReference>
<comment type="subcellular location">
    <subcellularLocation>
        <location evidence="1">Nucleus</location>
    </subcellularLocation>
</comment>
<dbReference type="GO" id="GO:0001006">
    <property type="term" value="F:RNA polymerase III type 3 promoter sequence-specific DNA binding"/>
    <property type="evidence" value="ECO:0007669"/>
    <property type="project" value="TreeGrafter"/>
</dbReference>
<keyword evidence="6" id="KW-0804">Transcription</keyword>
<sequence length="325" mass="36699">MIVNTVPSSFHSPLPSVVKDIFRGTLNPPCSKVIKEEPFSEDSAFSASTIKSQQVTAAEVLVKEEPEETFFPPPLISSSSDSIPSKISSMKQDQSGDRSSDIVAQVSIHVGYPRPLEKQEVRLGRLLKVLDRLLMLGSNTLKDLKNAIECPSDNHVFEDVSERAVSDEDLCKNRYPSSYFFFHDTFYIDLEPKGSQDITSEVRSWAIERGLGQTNVADMNTTRIADLKCRLGAPYLYVHAGACEHLISFNSLALRWVVWEHEGMPSPVQYFCDSCYMDFNFNTYNKKVFSFKAAPLYDRHNRKADFAYYGSSAEDLQLQEDEQSD</sequence>